<dbReference type="Pfam" id="PF00271">
    <property type="entry name" value="Helicase_C"/>
    <property type="match status" value="1"/>
</dbReference>
<dbReference type="InterPro" id="IPR002999">
    <property type="entry name" value="Tudor"/>
</dbReference>
<feature type="domain" description="Tudor" evidence="6">
    <location>
        <begin position="899"/>
        <end position="962"/>
    </location>
</feature>
<dbReference type="SUPFAM" id="SSF63748">
    <property type="entry name" value="Tudor/PWWP/MBT"/>
    <property type="match status" value="1"/>
</dbReference>
<dbReference type="PANTHER" id="PTHR18934">
    <property type="entry name" value="ATP-DEPENDENT RNA HELICASE"/>
    <property type="match status" value="1"/>
</dbReference>
<dbReference type="PROSITE" id="PS00028">
    <property type="entry name" value="ZINC_FINGER_C2H2_1"/>
    <property type="match status" value="1"/>
</dbReference>
<dbReference type="Gene3D" id="2.40.50.90">
    <property type="match status" value="1"/>
</dbReference>
<keyword evidence="4 9" id="KW-0067">ATP-binding</keyword>
<accession>A0A2G8KVV0</accession>
<dbReference type="OrthoDB" id="66977at2759"/>
<dbReference type="PANTHER" id="PTHR18934:SF113">
    <property type="entry name" value="ATP-DEPENDENT RNA HELICASE TDRD9"/>
    <property type="match status" value="1"/>
</dbReference>
<keyword evidence="3" id="KW-0378">Hydrolase</keyword>
<evidence type="ECO:0000259" key="6">
    <source>
        <dbReference type="PROSITE" id="PS50304"/>
    </source>
</evidence>
<comment type="catalytic activity">
    <reaction evidence="5">
        <text>ATP + H2O = ADP + phosphate + H(+)</text>
        <dbReference type="Rhea" id="RHEA:13065"/>
        <dbReference type="ChEBI" id="CHEBI:15377"/>
        <dbReference type="ChEBI" id="CHEBI:15378"/>
        <dbReference type="ChEBI" id="CHEBI:30616"/>
        <dbReference type="ChEBI" id="CHEBI:43474"/>
        <dbReference type="ChEBI" id="CHEBI:456216"/>
        <dbReference type="EC" id="3.6.4.13"/>
    </reaction>
</comment>
<protein>
    <recommendedName>
        <fullName evidence="1">RNA helicase</fullName>
        <ecNumber evidence="1">3.6.4.13</ecNumber>
    </recommendedName>
</protein>
<dbReference type="PROSITE" id="PS50304">
    <property type="entry name" value="TUDOR"/>
    <property type="match status" value="1"/>
</dbReference>
<gene>
    <name evidence="9" type="ORF">BSL78_10984</name>
</gene>
<dbReference type="GO" id="GO:0003724">
    <property type="term" value="F:RNA helicase activity"/>
    <property type="evidence" value="ECO:0007669"/>
    <property type="project" value="UniProtKB-EC"/>
</dbReference>
<dbReference type="Gene3D" id="2.30.30.140">
    <property type="match status" value="1"/>
</dbReference>
<dbReference type="SMART" id="SM00333">
    <property type="entry name" value="TUDOR"/>
    <property type="match status" value="1"/>
</dbReference>
<dbReference type="InterPro" id="IPR035437">
    <property type="entry name" value="SNase_OB-fold_sf"/>
</dbReference>
<keyword evidence="10" id="KW-1185">Reference proteome</keyword>
<dbReference type="SMART" id="SM00847">
    <property type="entry name" value="HA2"/>
    <property type="match status" value="1"/>
</dbReference>
<evidence type="ECO:0000256" key="2">
    <source>
        <dbReference type="ARBA" id="ARBA00022490"/>
    </source>
</evidence>
<reference evidence="9 10" key="1">
    <citation type="journal article" date="2017" name="PLoS Biol.">
        <title>The sea cucumber genome provides insights into morphological evolution and visceral regeneration.</title>
        <authorList>
            <person name="Zhang X."/>
            <person name="Sun L."/>
            <person name="Yuan J."/>
            <person name="Sun Y."/>
            <person name="Gao Y."/>
            <person name="Zhang L."/>
            <person name="Li S."/>
            <person name="Dai H."/>
            <person name="Hamel J.F."/>
            <person name="Liu C."/>
            <person name="Yu Y."/>
            <person name="Liu S."/>
            <person name="Lin W."/>
            <person name="Guo K."/>
            <person name="Jin S."/>
            <person name="Xu P."/>
            <person name="Storey K.B."/>
            <person name="Huan P."/>
            <person name="Zhang T."/>
            <person name="Zhou Y."/>
            <person name="Zhang J."/>
            <person name="Lin C."/>
            <person name="Li X."/>
            <person name="Xing L."/>
            <person name="Huo D."/>
            <person name="Sun M."/>
            <person name="Wang L."/>
            <person name="Mercier A."/>
            <person name="Li F."/>
            <person name="Yang H."/>
            <person name="Xiang J."/>
        </authorList>
    </citation>
    <scope>NUCLEOTIDE SEQUENCE [LARGE SCALE GENOMIC DNA]</scope>
    <source>
        <strain evidence="9">Shaxun</strain>
        <tissue evidence="9">Muscle</tissue>
    </source>
</reference>
<dbReference type="Pfam" id="PF00567">
    <property type="entry name" value="TUDOR"/>
    <property type="match status" value="1"/>
</dbReference>
<evidence type="ECO:0000256" key="1">
    <source>
        <dbReference type="ARBA" id="ARBA00012552"/>
    </source>
</evidence>
<evidence type="ECO:0000313" key="10">
    <source>
        <dbReference type="Proteomes" id="UP000230750"/>
    </source>
</evidence>
<keyword evidence="2" id="KW-0963">Cytoplasm</keyword>
<feature type="domain" description="Helicase C-terminal" evidence="8">
    <location>
        <begin position="305"/>
        <end position="467"/>
    </location>
</feature>
<evidence type="ECO:0000313" key="9">
    <source>
        <dbReference type="EMBL" id="PIK52137.1"/>
    </source>
</evidence>
<dbReference type="FunFam" id="1.20.120.1080:FF:000081">
    <property type="entry name" value="Tudor domain containing 9"/>
    <property type="match status" value="1"/>
</dbReference>
<dbReference type="SUPFAM" id="SSF52540">
    <property type="entry name" value="P-loop containing nucleoside triphosphate hydrolases"/>
    <property type="match status" value="2"/>
</dbReference>
<dbReference type="Gene3D" id="3.40.50.300">
    <property type="entry name" value="P-loop containing nucleotide triphosphate hydrolases"/>
    <property type="match status" value="2"/>
</dbReference>
<dbReference type="GO" id="GO:0016787">
    <property type="term" value="F:hydrolase activity"/>
    <property type="evidence" value="ECO:0007669"/>
    <property type="project" value="UniProtKB-KW"/>
</dbReference>
<evidence type="ECO:0000259" key="8">
    <source>
        <dbReference type="PROSITE" id="PS51194"/>
    </source>
</evidence>
<comment type="caution">
    <text evidence="9">The sequence shown here is derived from an EMBL/GenBank/DDBJ whole genome shotgun (WGS) entry which is preliminary data.</text>
</comment>
<dbReference type="InterPro" id="IPR007502">
    <property type="entry name" value="Helicase-assoc_dom"/>
</dbReference>
<dbReference type="EC" id="3.6.4.13" evidence="1"/>
<dbReference type="Gene3D" id="1.20.120.1080">
    <property type="match status" value="1"/>
</dbReference>
<name>A0A2G8KVV0_STIJA</name>
<evidence type="ECO:0000259" key="7">
    <source>
        <dbReference type="PROSITE" id="PS51192"/>
    </source>
</evidence>
<organism evidence="9 10">
    <name type="scientific">Stichopus japonicus</name>
    <name type="common">Sea cucumber</name>
    <dbReference type="NCBI Taxonomy" id="307972"/>
    <lineage>
        <taxon>Eukaryota</taxon>
        <taxon>Metazoa</taxon>
        <taxon>Echinodermata</taxon>
        <taxon>Eleutherozoa</taxon>
        <taxon>Echinozoa</taxon>
        <taxon>Holothuroidea</taxon>
        <taxon>Aspidochirotacea</taxon>
        <taxon>Aspidochirotida</taxon>
        <taxon>Stichopodidae</taxon>
        <taxon>Apostichopus</taxon>
    </lineage>
</organism>
<dbReference type="CDD" id="cd18791">
    <property type="entry name" value="SF2_C_RHA"/>
    <property type="match status" value="1"/>
</dbReference>
<evidence type="ECO:0000256" key="5">
    <source>
        <dbReference type="ARBA" id="ARBA00047984"/>
    </source>
</evidence>
<dbReference type="InterPro" id="IPR014001">
    <property type="entry name" value="Helicase_ATP-bd"/>
</dbReference>
<dbReference type="PROSITE" id="PS51194">
    <property type="entry name" value="HELICASE_CTER"/>
    <property type="match status" value="1"/>
</dbReference>
<dbReference type="SMART" id="SM00490">
    <property type="entry name" value="HELICc"/>
    <property type="match status" value="1"/>
</dbReference>
<proteinExistence type="predicted"/>
<keyword evidence="4 9" id="KW-0547">Nucleotide-binding</keyword>
<dbReference type="PROSITE" id="PS51192">
    <property type="entry name" value="HELICASE_ATP_BIND_1"/>
    <property type="match status" value="1"/>
</dbReference>
<dbReference type="InterPro" id="IPR001650">
    <property type="entry name" value="Helicase_C-like"/>
</dbReference>
<dbReference type="SUPFAM" id="SSF50199">
    <property type="entry name" value="Staphylococcal nuclease"/>
    <property type="match status" value="1"/>
</dbReference>
<dbReference type="InterPro" id="IPR027417">
    <property type="entry name" value="P-loop_NTPase"/>
</dbReference>
<keyword evidence="4 9" id="KW-0347">Helicase</keyword>
<dbReference type="STRING" id="307972.A0A2G8KVV0"/>
<evidence type="ECO:0000256" key="4">
    <source>
        <dbReference type="ARBA" id="ARBA00022806"/>
    </source>
</evidence>
<evidence type="ECO:0000256" key="3">
    <source>
        <dbReference type="ARBA" id="ARBA00022801"/>
    </source>
</evidence>
<sequence>MSKQMTNELTFEQIDSWFRIGGPPTVQTTYVPRSSTKTNVNNDSLLGQGFGRGLTRPVYTPGQHSRPAGLSGRTDYAKQYREAFQKEQFAESDEEDDDDNQTVYSVKTSAHSLSDIESSSDLASLHIGPDGPTPPEIAVLAYQNYNFEHEYSQSLPITAHHDQVGLEKKTSPDTRLTYVTTGILLQKLINSRSMSEYTHIILDEVHERDQDTDFCMLVVRKLQRSNSRHVKVVLMSATFNTSQFGEYFGIPIQGRLQPPPVVNIDGRLFDVKEYYTDDLHELYETPFPKVDEPSIPLETYELAKRLILHFDDMERDEQGIIDGSLQRREVLYWFFCQTWVLPLHSTITNQEQGQVFRKAQETFRKIILATNIAESSITVPDIKYVIDFMLTKCMVRDLETNFQCLRLNWASKANAIQRRGRAGRVSNGRCYRLVRKYFYNTCIQEYGIPEMLRCPLEQLVLRVKILDLGEPKAILALALDPPDLEHIETTILLLKEVGALTTVTSEAMNPHDGELTFLGRILAALPVDVKIGKLIVMGYVFGCLKECLIIGIPPPPLRALSPDHNIHHWRVAKVPPCPEEFSSLSYGRHLEAYKARMRWANGSFGDPIAILNGYLQWEHSNQSGMFLRSRNSEKDWCRKNMIEMTTIREVAKLIGELSERLKNFNISLPRENPRNKTEADQMEDMMVLKMVLSGAMYPNYFSLVPSDEAEALRMLSGRDPCTTVMVKNVPNHGYLYRIPIASHFAKCGKGKKLYFEGNKCFVEFEKPHHSDPTSYGCPILPAVFNACKMRQLRMKLEIDEYQIDASQVQALEEAQENQRDWHQLKTNRIGVPLNQLGAPKQVSLPRADQTWTDLKVTEVADGNRFWANYADKEVQRDLLQLLKLINTGGPSALKNLEQRPNIGEYYLAPYIDVSGECYYRARIERVIDERPPLAEVFYLDYGNMAHVPVSRLKEMSPGHMELPFQGIECILAGIKPSPKLARSQWHPEARKWLTGAILEEEVLAKIYSVVSGVLHVELYQCMVDGQEMDPPLFINQLMVEKGFALSCEEPYISKISHIQREEDVSCPSLDPDWKDAPSLDGQNPLQDLKIKRQVKLQGPSSPYEINFSSMTRVGGLKSIRVEKESVNSVALSVEPQERYEKMMIAANIRINNQRNILLVRDSTIMPNIRGLPALCSMLFAPTIELRRDKKKTRLTGALCGLGWDHYTKQSVMPDHDIEVTFDSNITLQDIKEINGVRIGINLALASQDQVSSQYGGVRSIQKQARSKLLSLINKRREAVEPIECRRQYQWHLIPEEDLLDPMITTFAEHNFPPLYQYHKSVVLETPQGISGESADGQINLKLEHLEDLHNKANRSTIPFEKSVMCYLCECMFYAPRDLLYHLDTPRHRNEEEKLNFQ</sequence>
<dbReference type="InterPro" id="IPR013087">
    <property type="entry name" value="Znf_C2H2_type"/>
</dbReference>
<dbReference type="EMBL" id="MRZV01000342">
    <property type="protein sequence ID" value="PIK52137.1"/>
    <property type="molecule type" value="Genomic_DNA"/>
</dbReference>
<dbReference type="GO" id="GO:0003723">
    <property type="term" value="F:RNA binding"/>
    <property type="evidence" value="ECO:0007669"/>
    <property type="project" value="TreeGrafter"/>
</dbReference>
<feature type="domain" description="Helicase ATP-binding" evidence="7">
    <location>
        <begin position="139"/>
        <end position="257"/>
    </location>
</feature>
<dbReference type="Proteomes" id="UP000230750">
    <property type="component" value="Unassembled WGS sequence"/>
</dbReference>